<keyword evidence="1" id="KW-0812">Transmembrane</keyword>
<proteinExistence type="predicted"/>
<evidence type="ECO:0000313" key="3">
    <source>
        <dbReference type="Proteomes" id="UP000317550"/>
    </source>
</evidence>
<dbReference type="AlphaFoldDB" id="A0A516SB91"/>
<evidence type="ECO:0008006" key="4">
    <source>
        <dbReference type="Google" id="ProtNLM"/>
    </source>
</evidence>
<dbReference type="OrthoDB" id="8776867at2"/>
<feature type="transmembrane region" description="Helical" evidence="1">
    <location>
        <begin position="20"/>
        <end position="37"/>
    </location>
</feature>
<reference evidence="3" key="1">
    <citation type="submission" date="2019-07" db="EMBL/GenBank/DDBJ databases">
        <title>Chitinimonas sp. nov., isolated from Ny-Alesund, arctica soil.</title>
        <authorList>
            <person name="Xu Q."/>
            <person name="Peng F."/>
        </authorList>
    </citation>
    <scope>NUCLEOTIDE SEQUENCE [LARGE SCALE GENOMIC DNA]</scope>
    <source>
        <strain evidence="3">R3-44</strain>
    </source>
</reference>
<evidence type="ECO:0000313" key="2">
    <source>
        <dbReference type="EMBL" id="QDQ25416.1"/>
    </source>
</evidence>
<evidence type="ECO:0000256" key="1">
    <source>
        <dbReference type="SAM" id="Phobius"/>
    </source>
</evidence>
<gene>
    <name evidence="2" type="ORF">FNU76_03060</name>
</gene>
<dbReference type="Proteomes" id="UP000317550">
    <property type="component" value="Chromosome"/>
</dbReference>
<sequence>MNATALYPWVRWAWQRLGSAGRLGIWLLLGALVLWLVQLRPREDRLRTLQEQERTARQMQAAQPTKVDALGTFYRHFPAFSTLPDQLAAIDNAATSADMAVRESEYRLQQVTGLPLLRYQVSLPMDGDYPSLRTFLKTVLDHSPNAVLDEVRFDRDEASDVVTARLRFSFYYRDDRQAAPGAKP</sequence>
<keyword evidence="3" id="KW-1185">Reference proteome</keyword>
<dbReference type="KEGG" id="cari:FNU76_03060"/>
<accession>A0A516SB91</accession>
<keyword evidence="1" id="KW-0472">Membrane</keyword>
<organism evidence="2 3">
    <name type="scientific">Chitinimonas arctica</name>
    <dbReference type="NCBI Taxonomy" id="2594795"/>
    <lineage>
        <taxon>Bacteria</taxon>
        <taxon>Pseudomonadati</taxon>
        <taxon>Pseudomonadota</taxon>
        <taxon>Betaproteobacteria</taxon>
        <taxon>Neisseriales</taxon>
        <taxon>Chitinibacteraceae</taxon>
        <taxon>Chitinimonas</taxon>
    </lineage>
</organism>
<dbReference type="RefSeq" id="WP_143856341.1">
    <property type="nucleotide sequence ID" value="NZ_CP041730.1"/>
</dbReference>
<dbReference type="EMBL" id="CP041730">
    <property type="protein sequence ID" value="QDQ25416.1"/>
    <property type="molecule type" value="Genomic_DNA"/>
</dbReference>
<keyword evidence="1" id="KW-1133">Transmembrane helix</keyword>
<protein>
    <recommendedName>
        <fullName evidence="4">Type 4a pilus biogenesis protein PilO</fullName>
    </recommendedName>
</protein>
<name>A0A516SB91_9NEIS</name>